<proteinExistence type="predicted"/>
<gene>
    <name evidence="2" type="ORF">NCGR_LOCUS42982</name>
</gene>
<sequence length="235" mass="26884">MACYSRTLLPRRTPTTGSLMRGRRKRLKNADVPARKSTTGMGLEFGQIHPQISSIEEPEYPSSFHVDSSLYECGSFAYRCSVRLIHEVVSKFDVQKRDLVKSIGFQDPDDIISYDWSEYVIVHLLEAVTKLKQDVSSNINFPNITSGPIFLQVLFLDSLDLDDLVMAHNTFPRIRDFSYDKLRAMILADKNYARHNKVDDDLPIGKLWDPSDCTYSWAMEHSSEHLSLEVFGSLQ</sequence>
<name>A0A811QTQ2_9POAL</name>
<dbReference type="EMBL" id="CAJGYO010000011">
    <property type="protein sequence ID" value="CAD6259545.1"/>
    <property type="molecule type" value="Genomic_DNA"/>
</dbReference>
<protein>
    <submittedName>
        <fullName evidence="2">Uncharacterized protein</fullName>
    </submittedName>
</protein>
<dbReference type="OrthoDB" id="694371at2759"/>
<evidence type="ECO:0000313" key="3">
    <source>
        <dbReference type="Proteomes" id="UP000604825"/>
    </source>
</evidence>
<organism evidence="2 3">
    <name type="scientific">Miscanthus lutarioriparius</name>
    <dbReference type="NCBI Taxonomy" id="422564"/>
    <lineage>
        <taxon>Eukaryota</taxon>
        <taxon>Viridiplantae</taxon>
        <taxon>Streptophyta</taxon>
        <taxon>Embryophyta</taxon>
        <taxon>Tracheophyta</taxon>
        <taxon>Spermatophyta</taxon>
        <taxon>Magnoliopsida</taxon>
        <taxon>Liliopsida</taxon>
        <taxon>Poales</taxon>
        <taxon>Poaceae</taxon>
        <taxon>PACMAD clade</taxon>
        <taxon>Panicoideae</taxon>
        <taxon>Andropogonodae</taxon>
        <taxon>Andropogoneae</taxon>
        <taxon>Saccharinae</taxon>
        <taxon>Miscanthus</taxon>
    </lineage>
</organism>
<dbReference type="AlphaFoldDB" id="A0A811QTQ2"/>
<dbReference type="Proteomes" id="UP000604825">
    <property type="component" value="Unassembled WGS sequence"/>
</dbReference>
<keyword evidence="3" id="KW-1185">Reference proteome</keyword>
<comment type="caution">
    <text evidence="2">The sequence shown here is derived from an EMBL/GenBank/DDBJ whole genome shotgun (WGS) entry which is preliminary data.</text>
</comment>
<feature type="region of interest" description="Disordered" evidence="1">
    <location>
        <begin position="12"/>
        <end position="33"/>
    </location>
</feature>
<evidence type="ECO:0000313" key="2">
    <source>
        <dbReference type="EMBL" id="CAD6259545.1"/>
    </source>
</evidence>
<reference evidence="2" key="1">
    <citation type="submission" date="2020-10" db="EMBL/GenBank/DDBJ databases">
        <authorList>
            <person name="Han B."/>
            <person name="Lu T."/>
            <person name="Zhao Q."/>
            <person name="Huang X."/>
            <person name="Zhao Y."/>
        </authorList>
    </citation>
    <scope>NUCLEOTIDE SEQUENCE</scope>
</reference>
<accession>A0A811QTQ2</accession>
<evidence type="ECO:0000256" key="1">
    <source>
        <dbReference type="SAM" id="MobiDB-lite"/>
    </source>
</evidence>